<dbReference type="InterPro" id="IPR036388">
    <property type="entry name" value="WH-like_DNA-bd_sf"/>
</dbReference>
<evidence type="ECO:0000313" key="6">
    <source>
        <dbReference type="EMBL" id="WEK39733.1"/>
    </source>
</evidence>
<dbReference type="GO" id="GO:0000156">
    <property type="term" value="F:phosphorelay response regulator activity"/>
    <property type="evidence" value="ECO:0007669"/>
    <property type="project" value="TreeGrafter"/>
</dbReference>
<feature type="domain" description="Response regulatory" evidence="4">
    <location>
        <begin position="4"/>
        <end position="117"/>
    </location>
</feature>
<dbReference type="SUPFAM" id="SSF52172">
    <property type="entry name" value="CheY-like"/>
    <property type="match status" value="1"/>
</dbReference>
<dbReference type="InterPro" id="IPR011006">
    <property type="entry name" value="CheY-like_superfamily"/>
</dbReference>
<dbReference type="Gene3D" id="3.40.50.2300">
    <property type="match status" value="1"/>
</dbReference>
<feature type="DNA-binding region" description="OmpR/PhoB-type" evidence="3">
    <location>
        <begin position="126"/>
        <end position="227"/>
    </location>
</feature>
<dbReference type="PANTHER" id="PTHR48111:SF59">
    <property type="entry name" value="TRANSCRIPTIONAL REGULATORY PROTEIN BAER"/>
    <property type="match status" value="1"/>
</dbReference>
<dbReference type="GO" id="GO:0006355">
    <property type="term" value="P:regulation of DNA-templated transcription"/>
    <property type="evidence" value="ECO:0007669"/>
    <property type="project" value="InterPro"/>
</dbReference>
<evidence type="ECO:0000259" key="4">
    <source>
        <dbReference type="PROSITE" id="PS50110"/>
    </source>
</evidence>
<evidence type="ECO:0000256" key="1">
    <source>
        <dbReference type="ARBA" id="ARBA00023125"/>
    </source>
</evidence>
<dbReference type="Gene3D" id="1.10.10.10">
    <property type="entry name" value="Winged helix-like DNA-binding domain superfamily/Winged helix DNA-binding domain"/>
    <property type="match status" value="1"/>
</dbReference>
<sequence length="229" mass="25371">MSSLILIADDDRESVERLDAALRRDGLRTVVADDGEQALDLHASLRPDLVLLAVALPGRDGWDVLGELRRRGDIPVVMIGAADQPHHRLQALRIGADDHLERLTDPVEVTARVQSILRRTTGGRNAKVLRVGPLEVQLENYMAAVMSGGARRRLDLTLTEFRILAHMARTPLRVFSRSEIMQACFDNQAVLDRTIDSHVSHLRRKLENADAAGLLTNVRGVGYRLEGEA</sequence>
<protein>
    <submittedName>
        <fullName evidence="6">Response regulator</fullName>
    </submittedName>
</protein>
<dbReference type="InterPro" id="IPR016032">
    <property type="entry name" value="Sig_transdc_resp-reg_C-effctor"/>
</dbReference>
<dbReference type="SMART" id="SM00448">
    <property type="entry name" value="REC"/>
    <property type="match status" value="1"/>
</dbReference>
<dbReference type="SUPFAM" id="SSF46894">
    <property type="entry name" value="C-terminal effector domain of the bipartite response regulators"/>
    <property type="match status" value="1"/>
</dbReference>
<gene>
    <name evidence="6" type="ORF">P0Y50_14545</name>
</gene>
<evidence type="ECO:0000313" key="7">
    <source>
        <dbReference type="Proteomes" id="UP001213664"/>
    </source>
</evidence>
<dbReference type="CDD" id="cd17574">
    <property type="entry name" value="REC_OmpR"/>
    <property type="match status" value="1"/>
</dbReference>
<reference evidence="6" key="1">
    <citation type="submission" date="2023-03" db="EMBL/GenBank/DDBJ databases">
        <title>Andean soil-derived lignocellulolytic bacterial consortium as a source of novel taxa and putative plastic-active enzymes.</title>
        <authorList>
            <person name="Diaz-Garcia L."/>
            <person name="Chuvochina M."/>
            <person name="Feuerriegel G."/>
            <person name="Bunk B."/>
            <person name="Sproer C."/>
            <person name="Streit W.R."/>
            <person name="Rodriguez L.M."/>
            <person name="Overmann J."/>
            <person name="Jimenez D.J."/>
        </authorList>
    </citation>
    <scope>NUCLEOTIDE SEQUENCE</scope>
    <source>
        <strain evidence="6">MAG 833</strain>
    </source>
</reference>
<feature type="domain" description="OmpR/PhoB-type" evidence="5">
    <location>
        <begin position="126"/>
        <end position="227"/>
    </location>
</feature>
<evidence type="ECO:0000259" key="5">
    <source>
        <dbReference type="PROSITE" id="PS51755"/>
    </source>
</evidence>
<organism evidence="6 7">
    <name type="scientific">Candidatus Brevundimonas colombiensis</name>
    <dbReference type="NCBI Taxonomy" id="3121376"/>
    <lineage>
        <taxon>Bacteria</taxon>
        <taxon>Pseudomonadati</taxon>
        <taxon>Pseudomonadota</taxon>
        <taxon>Alphaproteobacteria</taxon>
        <taxon>Caulobacterales</taxon>
        <taxon>Caulobacteraceae</taxon>
        <taxon>Brevundimonas</taxon>
    </lineage>
</organism>
<dbReference type="SMART" id="SM00862">
    <property type="entry name" value="Trans_reg_C"/>
    <property type="match status" value="1"/>
</dbReference>
<keyword evidence="1 3" id="KW-0238">DNA-binding</keyword>
<dbReference type="PROSITE" id="PS50110">
    <property type="entry name" value="RESPONSE_REGULATORY"/>
    <property type="match status" value="1"/>
</dbReference>
<dbReference type="Pfam" id="PF00072">
    <property type="entry name" value="Response_reg"/>
    <property type="match status" value="1"/>
</dbReference>
<dbReference type="AlphaFoldDB" id="A0AAJ5X298"/>
<dbReference type="PROSITE" id="PS51755">
    <property type="entry name" value="OMPR_PHOB"/>
    <property type="match status" value="1"/>
</dbReference>
<proteinExistence type="predicted"/>
<accession>A0AAJ5X298</accession>
<dbReference type="GO" id="GO:0032993">
    <property type="term" value="C:protein-DNA complex"/>
    <property type="evidence" value="ECO:0007669"/>
    <property type="project" value="TreeGrafter"/>
</dbReference>
<dbReference type="InterPro" id="IPR001867">
    <property type="entry name" value="OmpR/PhoB-type_DNA-bd"/>
</dbReference>
<name>A0AAJ5X298_9CAUL</name>
<dbReference type="InterPro" id="IPR039420">
    <property type="entry name" value="WalR-like"/>
</dbReference>
<dbReference type="Pfam" id="PF00486">
    <property type="entry name" value="Trans_reg_C"/>
    <property type="match status" value="1"/>
</dbReference>
<dbReference type="PANTHER" id="PTHR48111">
    <property type="entry name" value="REGULATOR OF RPOS"/>
    <property type="match status" value="1"/>
</dbReference>
<dbReference type="CDD" id="cd00383">
    <property type="entry name" value="trans_reg_C"/>
    <property type="match status" value="1"/>
</dbReference>
<dbReference type="GO" id="GO:0005829">
    <property type="term" value="C:cytosol"/>
    <property type="evidence" value="ECO:0007669"/>
    <property type="project" value="TreeGrafter"/>
</dbReference>
<dbReference type="EMBL" id="CP119326">
    <property type="protein sequence ID" value="WEK39733.1"/>
    <property type="molecule type" value="Genomic_DNA"/>
</dbReference>
<dbReference type="Proteomes" id="UP001213664">
    <property type="component" value="Chromosome"/>
</dbReference>
<comment type="caution">
    <text evidence="2">Lacks conserved residue(s) required for the propagation of feature annotation.</text>
</comment>
<evidence type="ECO:0000256" key="2">
    <source>
        <dbReference type="PROSITE-ProRule" id="PRU00169"/>
    </source>
</evidence>
<evidence type="ECO:0000256" key="3">
    <source>
        <dbReference type="PROSITE-ProRule" id="PRU01091"/>
    </source>
</evidence>
<dbReference type="GO" id="GO:0000976">
    <property type="term" value="F:transcription cis-regulatory region binding"/>
    <property type="evidence" value="ECO:0007669"/>
    <property type="project" value="TreeGrafter"/>
</dbReference>
<dbReference type="InterPro" id="IPR001789">
    <property type="entry name" value="Sig_transdc_resp-reg_receiver"/>
</dbReference>